<keyword evidence="5" id="KW-0067">ATP-binding</keyword>
<keyword evidence="3" id="KW-0547">Nucleotide-binding</keyword>
<dbReference type="GO" id="GO:0005524">
    <property type="term" value="F:ATP binding"/>
    <property type="evidence" value="ECO:0007669"/>
    <property type="project" value="UniProtKB-KW"/>
</dbReference>
<keyword evidence="1" id="KW-0723">Serine/threonine-protein kinase</keyword>
<keyword evidence="2" id="KW-0808">Transferase</keyword>
<dbReference type="InterPro" id="IPR000961">
    <property type="entry name" value="AGC-kinase_C"/>
</dbReference>
<dbReference type="PROSITE" id="PS51285">
    <property type="entry name" value="AGC_KINASE_CTER"/>
    <property type="match status" value="1"/>
</dbReference>
<evidence type="ECO:0000256" key="3">
    <source>
        <dbReference type="ARBA" id="ARBA00022741"/>
    </source>
</evidence>
<evidence type="ECO:0000259" key="6">
    <source>
        <dbReference type="PROSITE" id="PS51285"/>
    </source>
</evidence>
<protein>
    <recommendedName>
        <fullName evidence="6">AGC-kinase C-terminal domain-containing protein</fullName>
    </recommendedName>
</protein>
<evidence type="ECO:0000256" key="5">
    <source>
        <dbReference type="ARBA" id="ARBA00022840"/>
    </source>
</evidence>
<dbReference type="GO" id="GO:0004674">
    <property type="term" value="F:protein serine/threonine kinase activity"/>
    <property type="evidence" value="ECO:0007669"/>
    <property type="project" value="UniProtKB-KW"/>
</dbReference>
<accession>A0AAD6SGS3</accession>
<keyword evidence="4" id="KW-0418">Kinase</keyword>
<keyword evidence="8" id="KW-1185">Reference proteome</keyword>
<feature type="domain" description="AGC-kinase C-terminal" evidence="6">
    <location>
        <begin position="105"/>
        <end position="171"/>
    </location>
</feature>
<dbReference type="Proteomes" id="UP001218188">
    <property type="component" value="Unassembled WGS sequence"/>
</dbReference>
<reference evidence="7" key="1">
    <citation type="submission" date="2023-03" db="EMBL/GenBank/DDBJ databases">
        <title>Massive genome expansion in bonnet fungi (Mycena s.s.) driven by repeated elements and novel gene families across ecological guilds.</title>
        <authorList>
            <consortium name="Lawrence Berkeley National Laboratory"/>
            <person name="Harder C.B."/>
            <person name="Miyauchi S."/>
            <person name="Viragh M."/>
            <person name="Kuo A."/>
            <person name="Thoen E."/>
            <person name="Andreopoulos B."/>
            <person name="Lu D."/>
            <person name="Skrede I."/>
            <person name="Drula E."/>
            <person name="Henrissat B."/>
            <person name="Morin E."/>
            <person name="Kohler A."/>
            <person name="Barry K."/>
            <person name="LaButti K."/>
            <person name="Morin E."/>
            <person name="Salamov A."/>
            <person name="Lipzen A."/>
            <person name="Mereny Z."/>
            <person name="Hegedus B."/>
            <person name="Baldrian P."/>
            <person name="Stursova M."/>
            <person name="Weitz H."/>
            <person name="Taylor A."/>
            <person name="Grigoriev I.V."/>
            <person name="Nagy L.G."/>
            <person name="Martin F."/>
            <person name="Kauserud H."/>
        </authorList>
    </citation>
    <scope>NUCLEOTIDE SEQUENCE</scope>
    <source>
        <strain evidence="7">CBHHK200</strain>
    </source>
</reference>
<gene>
    <name evidence="7" type="ORF">C8F04DRAFT_1191733</name>
</gene>
<evidence type="ECO:0000256" key="2">
    <source>
        <dbReference type="ARBA" id="ARBA00022679"/>
    </source>
</evidence>
<evidence type="ECO:0000313" key="8">
    <source>
        <dbReference type="Proteomes" id="UP001218188"/>
    </source>
</evidence>
<organism evidence="7 8">
    <name type="scientific">Mycena alexandri</name>
    <dbReference type="NCBI Taxonomy" id="1745969"/>
    <lineage>
        <taxon>Eukaryota</taxon>
        <taxon>Fungi</taxon>
        <taxon>Dikarya</taxon>
        <taxon>Basidiomycota</taxon>
        <taxon>Agaricomycotina</taxon>
        <taxon>Agaricomycetes</taxon>
        <taxon>Agaricomycetidae</taxon>
        <taxon>Agaricales</taxon>
        <taxon>Marasmiineae</taxon>
        <taxon>Mycenaceae</taxon>
        <taxon>Mycena</taxon>
    </lineage>
</organism>
<name>A0AAD6SGS3_9AGAR</name>
<evidence type="ECO:0000256" key="1">
    <source>
        <dbReference type="ARBA" id="ARBA00022527"/>
    </source>
</evidence>
<dbReference type="AlphaFoldDB" id="A0AAD6SGS3"/>
<comment type="caution">
    <text evidence="7">The sequence shown here is derived from an EMBL/GenBank/DDBJ whole genome shotgun (WGS) entry which is preliminary data.</text>
</comment>
<dbReference type="EMBL" id="JARJCM010000158">
    <property type="protein sequence ID" value="KAJ7025167.1"/>
    <property type="molecule type" value="Genomic_DNA"/>
</dbReference>
<sequence length="171" mass="19041">MAQVYDTAESSRLLFTLKISSVLSSSVFCVTKYSAAKLLEGQECAKTVYWWTLRVLLLQTGHLKTMYQRILSDTLSFPLDIPLEERSAVAGAHGSEEIKQHPFFVNIDWDGLLAKKYLPPFKPSVCMIFSLGLRICDPGEVSYIALTCLNSIHNDIPRVEAIVGSRGTVRG</sequence>
<dbReference type="Gene3D" id="1.10.510.10">
    <property type="entry name" value="Transferase(Phosphotransferase) domain 1"/>
    <property type="match status" value="1"/>
</dbReference>
<evidence type="ECO:0000256" key="4">
    <source>
        <dbReference type="ARBA" id="ARBA00022777"/>
    </source>
</evidence>
<proteinExistence type="predicted"/>
<evidence type="ECO:0000313" key="7">
    <source>
        <dbReference type="EMBL" id="KAJ7025167.1"/>
    </source>
</evidence>